<reference evidence="12" key="2">
    <citation type="submission" date="2024-06" db="EMBL/GenBank/DDBJ databases">
        <authorList>
            <person name="Petrova K.O."/>
            <person name="Toshchakov S.V."/>
            <person name="Boltjanskaja Y.V."/>
            <person name="Kevbrin V."/>
        </authorList>
    </citation>
    <scope>NUCLEOTIDE SEQUENCE</scope>
    <source>
        <strain evidence="12">Z-910T</strain>
    </source>
</reference>
<comment type="catalytic activity">
    <reaction evidence="11">
        <text>5-O-(1-carboxyvinyl)-3-phosphoshikimate = chorismate + phosphate</text>
        <dbReference type="Rhea" id="RHEA:21020"/>
        <dbReference type="ChEBI" id="CHEBI:29748"/>
        <dbReference type="ChEBI" id="CHEBI:43474"/>
        <dbReference type="ChEBI" id="CHEBI:57701"/>
        <dbReference type="EC" id="4.2.3.5"/>
    </reaction>
</comment>
<dbReference type="GO" id="GO:0010181">
    <property type="term" value="F:FMN binding"/>
    <property type="evidence" value="ECO:0007669"/>
    <property type="project" value="TreeGrafter"/>
</dbReference>
<keyword evidence="6 11" id="KW-0288">FMN</keyword>
<dbReference type="NCBIfam" id="NF003793">
    <property type="entry name" value="PRK05382.1"/>
    <property type="match status" value="1"/>
</dbReference>
<dbReference type="SUPFAM" id="SSF103263">
    <property type="entry name" value="Chorismate synthase, AroC"/>
    <property type="match status" value="1"/>
</dbReference>
<evidence type="ECO:0000256" key="1">
    <source>
        <dbReference type="ARBA" id="ARBA00005044"/>
    </source>
</evidence>
<feature type="binding site" evidence="11">
    <location>
        <position position="39"/>
    </location>
    <ligand>
        <name>NADP(+)</name>
        <dbReference type="ChEBI" id="CHEBI:58349"/>
    </ligand>
</feature>
<dbReference type="RefSeq" id="WP_350344865.1">
    <property type="nucleotide sequence ID" value="NZ_CP158367.1"/>
</dbReference>
<evidence type="ECO:0000256" key="10">
    <source>
        <dbReference type="ARBA" id="ARBA00023239"/>
    </source>
</evidence>
<comment type="subunit">
    <text evidence="11">Homotetramer.</text>
</comment>
<dbReference type="HAMAP" id="MF_00300">
    <property type="entry name" value="Chorismate_synth"/>
    <property type="match status" value="1"/>
</dbReference>
<accession>A0AAU7VQ02</accession>
<dbReference type="GO" id="GO:0009073">
    <property type="term" value="P:aromatic amino acid family biosynthetic process"/>
    <property type="evidence" value="ECO:0007669"/>
    <property type="project" value="UniProtKB-KW"/>
</dbReference>
<protein>
    <recommendedName>
        <fullName evidence="3 11">Chorismate synthase</fullName>
        <shortName evidence="11">CS</shortName>
        <ecNumber evidence="3 11">4.2.3.5</ecNumber>
    </recommendedName>
    <alternativeName>
        <fullName evidence="11">5-enolpyruvylshikimate-3-phosphate phospholyase</fullName>
    </alternativeName>
</protein>
<evidence type="ECO:0000256" key="2">
    <source>
        <dbReference type="ARBA" id="ARBA00008014"/>
    </source>
</evidence>
<evidence type="ECO:0000256" key="4">
    <source>
        <dbReference type="ARBA" id="ARBA00022605"/>
    </source>
</evidence>
<dbReference type="PIRSF" id="PIRSF001456">
    <property type="entry name" value="Chorismate_synth"/>
    <property type="match status" value="1"/>
</dbReference>
<comment type="cofactor">
    <cofactor evidence="11">
        <name>FMNH2</name>
        <dbReference type="ChEBI" id="CHEBI:57618"/>
    </cofactor>
    <text evidence="11">Reduced FMN (FMNH(2)).</text>
</comment>
<evidence type="ECO:0000256" key="9">
    <source>
        <dbReference type="ARBA" id="ARBA00023141"/>
    </source>
</evidence>
<dbReference type="PROSITE" id="PS00788">
    <property type="entry name" value="CHORISMATE_SYNTHASE_2"/>
    <property type="match status" value="1"/>
</dbReference>
<keyword evidence="5 11" id="KW-0285">Flavoprotein</keyword>
<feature type="binding site" evidence="11">
    <location>
        <begin position="299"/>
        <end position="303"/>
    </location>
    <ligand>
        <name>FMN</name>
        <dbReference type="ChEBI" id="CHEBI:58210"/>
    </ligand>
</feature>
<dbReference type="GO" id="GO:0005829">
    <property type="term" value="C:cytosol"/>
    <property type="evidence" value="ECO:0007669"/>
    <property type="project" value="TreeGrafter"/>
</dbReference>
<comment type="pathway">
    <text evidence="1 11">Metabolic intermediate biosynthesis; chorismate biosynthesis; chorismate from D-erythrose 4-phosphate and phosphoenolpyruvate: step 7/7.</text>
</comment>
<dbReference type="AlphaFoldDB" id="A0AAU7VQ02"/>
<dbReference type="NCBIfam" id="TIGR00033">
    <property type="entry name" value="aroC"/>
    <property type="match status" value="1"/>
</dbReference>
<keyword evidence="8 11" id="KW-0521">NADP</keyword>
<comment type="similarity">
    <text evidence="2 11">Belongs to the chorismate synthase family.</text>
</comment>
<feature type="binding site" evidence="11">
    <location>
        <position position="325"/>
    </location>
    <ligand>
        <name>FMN</name>
        <dbReference type="ChEBI" id="CHEBI:58210"/>
    </ligand>
</feature>
<sequence length="380" mass="42417">MRFLTAGESHNKGLMAIIEGLPAGVKIDVEKINTSLRLRQGGYGRGKRMQIEKDKANIYSGVRNGHSTGGPIGLIIENKDWANYKENYNDDKKMKYCTPRPGHADLAGMYKYDFDNCRDVLERASARETAIRVAVGSVAEQFLEKFGILVLSYVYSIGTIKSNIKKSISKAEIYKSPVYCPFPQQREMIEEIEKAKKEKETLGGKVYTEVLNLPPGIGSYTQWDRRLDSRLAGHIMSIPSVKGVEFGLGFKGTEYRGGQFHDEIFLDKSGKLYRETNHAGGIEGGMSNGQPIYFFTAIKPIPTVLKGLKTYHTETKKQIKTEYQRSDTAILPAASVVISSITAVEIAKTFLEKFGGDTLSEVKNNYDYYTQKIGRIGANE</sequence>
<feature type="binding site" evidence="11">
    <location>
        <position position="284"/>
    </location>
    <ligand>
        <name>FMN</name>
        <dbReference type="ChEBI" id="CHEBI:58210"/>
    </ligand>
</feature>
<dbReference type="GO" id="GO:0004107">
    <property type="term" value="F:chorismate synthase activity"/>
    <property type="evidence" value="ECO:0007669"/>
    <property type="project" value="UniProtKB-UniRule"/>
</dbReference>
<gene>
    <name evidence="11 12" type="primary">aroC</name>
    <name evidence="12" type="ORF">PRVXT_001307</name>
</gene>
<comment type="function">
    <text evidence="11">Catalyzes the anti-1,4-elimination of the C-3 phosphate and the C-6 proR hydrogen from 5-enolpyruvylshikimate-3-phosphate (EPSP) to yield chorismate, which is the branch point compound that serves as the starting substrate for the three terminal pathways of aromatic amino acid biosynthesis. This reaction introduces a second double bond into the aromatic ring system.</text>
</comment>
<dbReference type="GO" id="GO:0009423">
    <property type="term" value="P:chorismate biosynthetic process"/>
    <property type="evidence" value="ECO:0007669"/>
    <property type="project" value="UniProtKB-UniRule"/>
</dbReference>
<keyword evidence="7 11" id="KW-0274">FAD</keyword>
<dbReference type="Pfam" id="PF01264">
    <property type="entry name" value="Chorismate_synt"/>
    <property type="match status" value="1"/>
</dbReference>
<evidence type="ECO:0000256" key="8">
    <source>
        <dbReference type="ARBA" id="ARBA00022857"/>
    </source>
</evidence>
<dbReference type="EC" id="4.2.3.5" evidence="3 11"/>
<dbReference type="PANTHER" id="PTHR21085:SF0">
    <property type="entry name" value="CHORISMATE SYNTHASE"/>
    <property type="match status" value="1"/>
</dbReference>
<evidence type="ECO:0000256" key="5">
    <source>
        <dbReference type="ARBA" id="ARBA00022630"/>
    </source>
</evidence>
<dbReference type="FunFam" id="3.60.150.10:FF:000002">
    <property type="entry name" value="Chorismate synthase"/>
    <property type="match status" value="1"/>
</dbReference>
<dbReference type="InterPro" id="IPR000453">
    <property type="entry name" value="Chorismate_synth"/>
</dbReference>
<evidence type="ECO:0000313" key="12">
    <source>
        <dbReference type="EMBL" id="XBX76131.1"/>
    </source>
</evidence>
<dbReference type="EMBL" id="CP158367">
    <property type="protein sequence ID" value="XBX76131.1"/>
    <property type="molecule type" value="Genomic_DNA"/>
</dbReference>
<keyword evidence="9 11" id="KW-0057">Aromatic amino acid biosynthesis</keyword>
<evidence type="ECO:0000256" key="6">
    <source>
        <dbReference type="ARBA" id="ARBA00022643"/>
    </source>
</evidence>
<feature type="binding site" evidence="11">
    <location>
        <position position="45"/>
    </location>
    <ligand>
        <name>NADP(+)</name>
        <dbReference type="ChEBI" id="CHEBI:58349"/>
    </ligand>
</feature>
<keyword evidence="10 11" id="KW-0456">Lyase</keyword>
<proteinExistence type="inferred from homology"/>
<evidence type="ECO:0000256" key="7">
    <source>
        <dbReference type="ARBA" id="ARBA00022827"/>
    </source>
</evidence>
<reference evidence="12" key="1">
    <citation type="journal article" date="2013" name="Extremophiles">
        <title>Proteinivorax tanatarense gen. nov., sp. nov., an anaerobic, haloalkaliphilic, proteolytic bacterium isolated from a decaying algal bloom, and proposal of Proteinivoraceae fam. nov.</title>
        <authorList>
            <person name="Kevbrin V."/>
            <person name="Boltyanskaya Y."/>
            <person name="Zhilina T."/>
            <person name="Kolganova T."/>
            <person name="Lavrentjeva E."/>
            <person name="Kuznetsov B."/>
        </authorList>
    </citation>
    <scope>NUCLEOTIDE SEQUENCE</scope>
    <source>
        <strain evidence="12">Z-910T</strain>
    </source>
</reference>
<dbReference type="CDD" id="cd07304">
    <property type="entry name" value="Chorismate_synthase"/>
    <property type="match status" value="1"/>
</dbReference>
<comment type="caution">
    <text evidence="11">Lacks conserved residue(s) required for the propagation of feature annotation.</text>
</comment>
<organism evidence="12">
    <name type="scientific">Proteinivorax tanatarense</name>
    <dbReference type="NCBI Taxonomy" id="1260629"/>
    <lineage>
        <taxon>Bacteria</taxon>
        <taxon>Bacillati</taxon>
        <taxon>Bacillota</taxon>
        <taxon>Clostridia</taxon>
        <taxon>Eubacteriales</taxon>
        <taxon>Proteinivoracaceae</taxon>
        <taxon>Proteinivorax</taxon>
    </lineage>
</organism>
<dbReference type="PANTHER" id="PTHR21085">
    <property type="entry name" value="CHORISMATE SYNTHASE"/>
    <property type="match status" value="1"/>
</dbReference>
<dbReference type="GO" id="GO:0008652">
    <property type="term" value="P:amino acid biosynthetic process"/>
    <property type="evidence" value="ECO:0007669"/>
    <property type="project" value="UniProtKB-KW"/>
</dbReference>
<evidence type="ECO:0000256" key="11">
    <source>
        <dbReference type="HAMAP-Rule" id="MF_00300"/>
    </source>
</evidence>
<dbReference type="InterPro" id="IPR035904">
    <property type="entry name" value="Chorismate_synth_AroC_sf"/>
</dbReference>
<evidence type="ECO:0000256" key="3">
    <source>
        <dbReference type="ARBA" id="ARBA00013036"/>
    </source>
</evidence>
<dbReference type="InterPro" id="IPR020541">
    <property type="entry name" value="Chorismate_synthase_CS"/>
</dbReference>
<dbReference type="Gene3D" id="3.60.150.10">
    <property type="entry name" value="Chorismate synthase AroC"/>
    <property type="match status" value="1"/>
</dbReference>
<feature type="binding site" evidence="11">
    <location>
        <begin position="123"/>
        <end position="125"/>
    </location>
    <ligand>
        <name>FMN</name>
        <dbReference type="ChEBI" id="CHEBI:58210"/>
    </ligand>
</feature>
<name>A0AAU7VQ02_9FIRM</name>
<keyword evidence="4 11" id="KW-0028">Amino-acid biosynthesis</keyword>